<organism evidence="6 7">
    <name type="scientific">Sneathia sanguinegens</name>
    <dbReference type="NCBI Taxonomy" id="40543"/>
    <lineage>
        <taxon>Bacteria</taxon>
        <taxon>Fusobacteriati</taxon>
        <taxon>Fusobacteriota</taxon>
        <taxon>Fusobacteriia</taxon>
        <taxon>Fusobacteriales</taxon>
        <taxon>Leptotrichiaceae</taxon>
        <taxon>Sneathia</taxon>
    </lineage>
</organism>
<dbReference type="Proteomes" id="UP001225134">
    <property type="component" value="Unassembled WGS sequence"/>
</dbReference>
<dbReference type="SMART" id="SM01091">
    <property type="entry name" value="CorC_HlyC"/>
    <property type="match status" value="1"/>
</dbReference>
<feature type="domain" description="CBS" evidence="5">
    <location>
        <begin position="55"/>
        <end position="114"/>
    </location>
</feature>
<dbReference type="SUPFAM" id="SSF56176">
    <property type="entry name" value="FAD-binding/transporter-associated domain-like"/>
    <property type="match status" value="1"/>
</dbReference>
<evidence type="ECO:0000259" key="5">
    <source>
        <dbReference type="PROSITE" id="PS51371"/>
    </source>
</evidence>
<accession>A0ABT7HJS6</accession>
<feature type="transmembrane region" description="Helical" evidence="4">
    <location>
        <begin position="6"/>
        <end position="21"/>
    </location>
</feature>
<keyword evidence="4" id="KW-0472">Membrane</keyword>
<dbReference type="CDD" id="cd04590">
    <property type="entry name" value="CBS_pair_CorC_HlyC_assoc"/>
    <property type="match status" value="1"/>
</dbReference>
<proteinExistence type="predicted"/>
<evidence type="ECO:0000313" key="7">
    <source>
        <dbReference type="Proteomes" id="UP001225134"/>
    </source>
</evidence>
<dbReference type="RefSeq" id="WP_277284923.1">
    <property type="nucleotide sequence ID" value="NZ_CAMYCH010000006.1"/>
</dbReference>
<gene>
    <name evidence="6" type="ORF">QQA45_04465</name>
</gene>
<dbReference type="PANTHER" id="PTHR22777">
    <property type="entry name" value="HEMOLYSIN-RELATED"/>
    <property type="match status" value="1"/>
</dbReference>
<keyword evidence="4" id="KW-1133">Transmembrane helix</keyword>
<keyword evidence="2 3" id="KW-0129">CBS domain</keyword>
<dbReference type="InterPro" id="IPR044751">
    <property type="entry name" value="Ion_transp-like_CBS"/>
</dbReference>
<protein>
    <submittedName>
        <fullName evidence="6">Hemolysin family protein</fullName>
    </submittedName>
</protein>
<keyword evidence="7" id="KW-1185">Reference proteome</keyword>
<dbReference type="Pfam" id="PF03471">
    <property type="entry name" value="CorC_HlyC"/>
    <property type="match status" value="1"/>
</dbReference>
<dbReference type="Pfam" id="PF00571">
    <property type="entry name" value="CBS"/>
    <property type="match status" value="2"/>
</dbReference>
<evidence type="ECO:0000256" key="4">
    <source>
        <dbReference type="SAM" id="Phobius"/>
    </source>
</evidence>
<dbReference type="InterPro" id="IPR000644">
    <property type="entry name" value="CBS_dom"/>
</dbReference>
<keyword evidence="4" id="KW-0812">Transmembrane</keyword>
<keyword evidence="1" id="KW-0677">Repeat</keyword>
<dbReference type="Gene3D" id="3.10.580.10">
    <property type="entry name" value="CBS-domain"/>
    <property type="match status" value="1"/>
</dbReference>
<evidence type="ECO:0000256" key="3">
    <source>
        <dbReference type="PROSITE-ProRule" id="PRU00703"/>
    </source>
</evidence>
<dbReference type="EMBL" id="JASSPP010000006">
    <property type="protein sequence ID" value="MDK9580768.1"/>
    <property type="molecule type" value="Genomic_DNA"/>
</dbReference>
<dbReference type="InterPro" id="IPR046342">
    <property type="entry name" value="CBS_dom_sf"/>
</dbReference>
<sequence>MGTGYGLILAISIILNIFLYLKNRKIKKEEIVEIQKVKEENKFNNVSSVTVKEIMTPRTSIYAIDKKTTLKENLKEIIEQGFSRIPIYNETIDDICGILYTKDILGANLNRKVEAYIKKAIYVPETMNISKLFEEFRLKQNHMAIIIDEYGCTAGIVTIEDILEEFVGEIRDEYDIETDNIVKISENIYDILGETTVDEIDEQIKVNIPLSEEYETISGFVQYKLGKVAEENDQLKEQNYIIKIMKVENKRIIKLRMILLKVEGEENE</sequence>
<dbReference type="PROSITE" id="PS51371">
    <property type="entry name" value="CBS"/>
    <property type="match status" value="2"/>
</dbReference>
<dbReference type="Gene3D" id="3.30.465.10">
    <property type="match status" value="1"/>
</dbReference>
<dbReference type="PANTHER" id="PTHR22777:SF17">
    <property type="entry name" value="UPF0053 PROTEIN SLL0260"/>
    <property type="match status" value="1"/>
</dbReference>
<evidence type="ECO:0000313" key="6">
    <source>
        <dbReference type="EMBL" id="MDK9580768.1"/>
    </source>
</evidence>
<dbReference type="SMART" id="SM00116">
    <property type="entry name" value="CBS"/>
    <property type="match status" value="2"/>
</dbReference>
<feature type="domain" description="CBS" evidence="5">
    <location>
        <begin position="116"/>
        <end position="173"/>
    </location>
</feature>
<evidence type="ECO:0000256" key="1">
    <source>
        <dbReference type="ARBA" id="ARBA00022737"/>
    </source>
</evidence>
<name>A0ABT7HJS6_9FUSO</name>
<evidence type="ECO:0000256" key="2">
    <source>
        <dbReference type="ARBA" id="ARBA00023122"/>
    </source>
</evidence>
<dbReference type="InterPro" id="IPR036318">
    <property type="entry name" value="FAD-bd_PCMH-like_sf"/>
</dbReference>
<reference evidence="6 7" key="1">
    <citation type="submission" date="2023-06" db="EMBL/GenBank/DDBJ databases">
        <title>Antibody response to the Sneathia vaginalis cytopathogenic toxin A during pregnancy.</title>
        <authorList>
            <person name="Mccoy Z.T."/>
            <person name="Serrano M.G."/>
            <person name="Spaine K."/>
            <person name="Edwards D.J."/>
            <person name="Buck G.A."/>
            <person name="Jefferson K."/>
        </authorList>
    </citation>
    <scope>NUCLEOTIDE SEQUENCE [LARGE SCALE GENOMIC DNA]</scope>
    <source>
        <strain evidence="6 7">CCUG 42621</strain>
    </source>
</reference>
<dbReference type="InterPro" id="IPR005170">
    <property type="entry name" value="Transptr-assoc_dom"/>
</dbReference>
<comment type="caution">
    <text evidence="6">The sequence shown here is derived from an EMBL/GenBank/DDBJ whole genome shotgun (WGS) entry which is preliminary data.</text>
</comment>
<dbReference type="InterPro" id="IPR016169">
    <property type="entry name" value="FAD-bd_PCMH_sub2"/>
</dbReference>
<dbReference type="SUPFAM" id="SSF54631">
    <property type="entry name" value="CBS-domain pair"/>
    <property type="match status" value="1"/>
</dbReference>